<gene>
    <name evidence="2" type="ORF">HQ393_15550</name>
</gene>
<dbReference type="RefSeq" id="WP_179356349.1">
    <property type="nucleotide sequence ID" value="NZ_CP058627.1"/>
</dbReference>
<evidence type="ECO:0008006" key="4">
    <source>
        <dbReference type="Google" id="ProtNLM"/>
    </source>
</evidence>
<evidence type="ECO:0000256" key="1">
    <source>
        <dbReference type="SAM" id="SignalP"/>
    </source>
</evidence>
<accession>A0A7H9BMU8</accession>
<dbReference type="Proteomes" id="UP000509597">
    <property type="component" value="Chromosome"/>
</dbReference>
<keyword evidence="3" id="KW-1185">Reference proteome</keyword>
<dbReference type="KEGG" id="chiz:HQ393_15550"/>
<dbReference type="AlphaFoldDB" id="A0A7H9BMU8"/>
<evidence type="ECO:0000313" key="2">
    <source>
        <dbReference type="EMBL" id="QLG89548.1"/>
    </source>
</evidence>
<reference evidence="2 3" key="1">
    <citation type="submission" date="2020-07" db="EMBL/GenBank/DDBJ databases">
        <title>Complete genome sequence of Chitinibacter sp. 2T18.</title>
        <authorList>
            <person name="Bae J.-W."/>
            <person name="Choi J.-W."/>
        </authorList>
    </citation>
    <scope>NUCLEOTIDE SEQUENCE [LARGE SCALE GENOMIC DNA]</scope>
    <source>
        <strain evidence="2 3">2T18</strain>
    </source>
</reference>
<name>A0A7H9BMU8_9NEIS</name>
<feature type="chain" id="PRO_5028947562" description="DUF3011 domain-containing protein" evidence="1">
    <location>
        <begin position="20"/>
        <end position="146"/>
    </location>
</feature>
<organism evidence="2 3">
    <name type="scientific">Chitinibacter bivalviorum</name>
    <dbReference type="NCBI Taxonomy" id="2739434"/>
    <lineage>
        <taxon>Bacteria</taxon>
        <taxon>Pseudomonadati</taxon>
        <taxon>Pseudomonadota</taxon>
        <taxon>Betaproteobacteria</taxon>
        <taxon>Neisseriales</taxon>
        <taxon>Chitinibacteraceae</taxon>
        <taxon>Chitinibacter</taxon>
    </lineage>
</organism>
<feature type="signal peptide" evidence="1">
    <location>
        <begin position="1"/>
        <end position="19"/>
    </location>
</feature>
<proteinExistence type="predicted"/>
<protein>
    <recommendedName>
        <fullName evidence="4">DUF3011 domain-containing protein</fullName>
    </recommendedName>
</protein>
<sequence>MKTVLLTLAMFISSSLAFSAEIACGSDGGMNRCPLPGADKKGVKIQQVLEGKCTFDKSWWTDSDGIVVDKGCNAVFSYKTGSSKSSGASCPSNMDQANCDYYRDGYKAGAQDRKAHLSQAYERHEGKYDSQFEKAFSSGYMAGWNK</sequence>
<keyword evidence="1" id="KW-0732">Signal</keyword>
<dbReference type="EMBL" id="CP058627">
    <property type="protein sequence ID" value="QLG89548.1"/>
    <property type="molecule type" value="Genomic_DNA"/>
</dbReference>
<evidence type="ECO:0000313" key="3">
    <source>
        <dbReference type="Proteomes" id="UP000509597"/>
    </source>
</evidence>